<comment type="caution">
    <text evidence="1">The sequence shown here is derived from an EMBL/GenBank/DDBJ whole genome shotgun (WGS) entry which is preliminary data.</text>
</comment>
<protein>
    <submittedName>
        <fullName evidence="1">Uncharacterized protein</fullName>
    </submittedName>
</protein>
<evidence type="ECO:0000313" key="2">
    <source>
        <dbReference type="Proteomes" id="UP000003240"/>
    </source>
</evidence>
<evidence type="ECO:0000313" key="1">
    <source>
        <dbReference type="EMBL" id="EGO63518.1"/>
    </source>
</evidence>
<name>F7NK77_9FIRM</name>
<reference evidence="1 2" key="1">
    <citation type="journal article" date="2011" name="EMBO J.">
        <title>Structural diversity of bacterial flagellar motors.</title>
        <authorList>
            <person name="Chen S."/>
            <person name="Beeby M."/>
            <person name="Murphy G.E."/>
            <person name="Leadbetter J.R."/>
            <person name="Hendrixson D.R."/>
            <person name="Briegel A."/>
            <person name="Li Z."/>
            <person name="Shi J."/>
            <person name="Tocheva E.I."/>
            <person name="Muller A."/>
            <person name="Dobro M.J."/>
            <person name="Jensen G.J."/>
        </authorList>
    </citation>
    <scope>NUCLEOTIDE SEQUENCE [LARGE SCALE GENOMIC DNA]</scope>
    <source>
        <strain evidence="1 2">DSM 6540</strain>
    </source>
</reference>
<dbReference type="AlphaFoldDB" id="F7NK77"/>
<dbReference type="STRING" id="1009370.ALO_12451"/>
<organism evidence="1 2">
    <name type="scientific">Acetonema longum DSM 6540</name>
    <dbReference type="NCBI Taxonomy" id="1009370"/>
    <lineage>
        <taxon>Bacteria</taxon>
        <taxon>Bacillati</taxon>
        <taxon>Bacillota</taxon>
        <taxon>Negativicutes</taxon>
        <taxon>Acetonemataceae</taxon>
        <taxon>Acetonema</taxon>
    </lineage>
</organism>
<proteinExistence type="predicted"/>
<sequence length="90" mass="10426">MLPGENHRKTIATNRRKADIIKVWMNRKSTMLLPSFHTMPWASTPGQKTKATQNKSGWLYYLHEEVKAMWIKLNQQNIAKSVGTDVCRGR</sequence>
<dbReference type="Proteomes" id="UP000003240">
    <property type="component" value="Unassembled WGS sequence"/>
</dbReference>
<dbReference type="EMBL" id="AFGF01000107">
    <property type="protein sequence ID" value="EGO63518.1"/>
    <property type="molecule type" value="Genomic_DNA"/>
</dbReference>
<accession>F7NK77</accession>
<gene>
    <name evidence="1" type="ORF">ALO_12451</name>
</gene>
<keyword evidence="2" id="KW-1185">Reference proteome</keyword>